<sequence length="297" mass="32344">MDILPVDVLPPSSQDEDEETSADHALLRLHASSRSLRDGSDDADRIREDTAADEDSLSKPASPSVPSRSSGARRRRKIGKGIQLVLLRKYVQCAKELNRLPDRGTTEQLLEQGYDEFYYRGGNVNEPRLSYPAFLKLVRNRRSEVVRQARGEGSFSYARNSTKRGHKEQMEIRALIDELEHVRRGQARGALAYDALGATSGSDDPRAVVTEKSVPILSDASSILGDTGTEGGGSAGDLSTGETYSSALSGTEGGHDDVVVSRSKLDLMLQTAQATLVAQKKLLEEVRAIEQRVAGLH</sequence>
<evidence type="ECO:0000313" key="2">
    <source>
        <dbReference type="Proteomes" id="UP001163321"/>
    </source>
</evidence>
<comment type="caution">
    <text evidence="1">The sequence shown here is derived from an EMBL/GenBank/DDBJ whole genome shotgun (WGS) entry which is preliminary data.</text>
</comment>
<organism evidence="1 2">
    <name type="scientific">Peronosclerospora sorghi</name>
    <dbReference type="NCBI Taxonomy" id="230839"/>
    <lineage>
        <taxon>Eukaryota</taxon>
        <taxon>Sar</taxon>
        <taxon>Stramenopiles</taxon>
        <taxon>Oomycota</taxon>
        <taxon>Peronosporomycetes</taxon>
        <taxon>Peronosporales</taxon>
        <taxon>Peronosporaceae</taxon>
        <taxon>Peronosclerospora</taxon>
    </lineage>
</organism>
<accession>A0ACC0WEF5</accession>
<keyword evidence="2" id="KW-1185">Reference proteome</keyword>
<dbReference type="EMBL" id="CM047581">
    <property type="protein sequence ID" value="KAI9916490.1"/>
    <property type="molecule type" value="Genomic_DNA"/>
</dbReference>
<dbReference type="Proteomes" id="UP001163321">
    <property type="component" value="Chromosome 2"/>
</dbReference>
<reference evidence="1 2" key="1">
    <citation type="journal article" date="2022" name="bioRxiv">
        <title>The genome of the oomycete Peronosclerospora sorghi, a cosmopolitan pathogen of maize and sorghum, is inflated with dispersed pseudogenes.</title>
        <authorList>
            <person name="Fletcher K."/>
            <person name="Martin F."/>
            <person name="Isakeit T."/>
            <person name="Cavanaugh K."/>
            <person name="Magill C."/>
            <person name="Michelmore R."/>
        </authorList>
    </citation>
    <scope>NUCLEOTIDE SEQUENCE [LARGE SCALE GENOMIC DNA]</scope>
    <source>
        <strain evidence="1">P6</strain>
    </source>
</reference>
<name>A0ACC0WEF5_9STRA</name>
<gene>
    <name evidence="1" type="ORF">PsorP6_018186</name>
</gene>
<evidence type="ECO:0000313" key="1">
    <source>
        <dbReference type="EMBL" id="KAI9916490.1"/>
    </source>
</evidence>
<proteinExistence type="predicted"/>
<protein>
    <submittedName>
        <fullName evidence="1">Uncharacterized protein</fullName>
    </submittedName>
</protein>